<feature type="non-terminal residue" evidence="2">
    <location>
        <position position="1"/>
    </location>
</feature>
<comment type="caution">
    <text evidence="2">The sequence shown here is derived from an EMBL/GenBank/DDBJ whole genome shotgun (WGS) entry which is preliminary data.</text>
</comment>
<dbReference type="AlphaFoldDB" id="A0AAV4RDY7"/>
<reference evidence="2 3" key="1">
    <citation type="submission" date="2021-06" db="EMBL/GenBank/DDBJ databases">
        <title>Caerostris darwini draft genome.</title>
        <authorList>
            <person name="Kono N."/>
            <person name="Arakawa K."/>
        </authorList>
    </citation>
    <scope>NUCLEOTIDE SEQUENCE [LARGE SCALE GENOMIC DNA]</scope>
</reference>
<keyword evidence="3" id="KW-1185">Reference proteome</keyword>
<evidence type="ECO:0000313" key="2">
    <source>
        <dbReference type="EMBL" id="GIY20173.1"/>
    </source>
</evidence>
<proteinExistence type="predicted"/>
<gene>
    <name evidence="2" type="ORF">CDAR_113831</name>
</gene>
<evidence type="ECO:0000313" key="3">
    <source>
        <dbReference type="Proteomes" id="UP001054837"/>
    </source>
</evidence>
<protein>
    <submittedName>
        <fullName evidence="2">Uncharacterized protein</fullName>
    </submittedName>
</protein>
<dbReference type="Proteomes" id="UP001054837">
    <property type="component" value="Unassembled WGS sequence"/>
</dbReference>
<name>A0AAV4RDY7_9ARAC</name>
<feature type="region of interest" description="Disordered" evidence="1">
    <location>
        <begin position="49"/>
        <end position="74"/>
    </location>
</feature>
<evidence type="ECO:0000256" key="1">
    <source>
        <dbReference type="SAM" id="MobiDB-lite"/>
    </source>
</evidence>
<sequence>IPWTNQSSEEVGKPTFDSKVRNHARCRCAFRNPSPNVGFDTLPVCQRRERESGTLSRGTPLKRKDEKPRADKRIRKSPPELWMLCLGLLSLNADESGGMLLKMHWNYRFLEASERF</sequence>
<organism evidence="2 3">
    <name type="scientific">Caerostris darwini</name>
    <dbReference type="NCBI Taxonomy" id="1538125"/>
    <lineage>
        <taxon>Eukaryota</taxon>
        <taxon>Metazoa</taxon>
        <taxon>Ecdysozoa</taxon>
        <taxon>Arthropoda</taxon>
        <taxon>Chelicerata</taxon>
        <taxon>Arachnida</taxon>
        <taxon>Araneae</taxon>
        <taxon>Araneomorphae</taxon>
        <taxon>Entelegynae</taxon>
        <taxon>Araneoidea</taxon>
        <taxon>Araneidae</taxon>
        <taxon>Caerostris</taxon>
    </lineage>
</organism>
<accession>A0AAV4RDY7</accession>
<dbReference type="EMBL" id="BPLQ01006112">
    <property type="protein sequence ID" value="GIY20173.1"/>
    <property type="molecule type" value="Genomic_DNA"/>
</dbReference>
<feature type="compositionally biased region" description="Basic and acidic residues" evidence="1">
    <location>
        <begin position="62"/>
        <end position="71"/>
    </location>
</feature>